<dbReference type="Proteomes" id="UP000809349">
    <property type="component" value="Unassembled WGS sequence"/>
</dbReference>
<dbReference type="CDD" id="cd07363">
    <property type="entry name" value="45_DOPA_Dioxygenase"/>
    <property type="match status" value="1"/>
</dbReference>
<feature type="domain" description="Extradiol ring-cleavage dioxygenase class III enzyme subunit B" evidence="6">
    <location>
        <begin position="7"/>
        <end position="250"/>
    </location>
</feature>
<keyword evidence="5" id="KW-0560">Oxidoreductase</keyword>
<evidence type="ECO:0000313" key="8">
    <source>
        <dbReference type="Proteomes" id="UP000809349"/>
    </source>
</evidence>
<dbReference type="GO" id="GO:0051213">
    <property type="term" value="F:dioxygenase activity"/>
    <property type="evidence" value="ECO:0007669"/>
    <property type="project" value="UniProtKB-KW"/>
</dbReference>
<name>A0ABS7SS52_9BURK</name>
<comment type="similarity">
    <text evidence="2">Belongs to the DODA-type extradiol aromatic ring-opening dioxygenase family.</text>
</comment>
<dbReference type="EMBL" id="JAFBIL020000006">
    <property type="protein sequence ID" value="MBZ2208769.1"/>
    <property type="molecule type" value="Genomic_DNA"/>
</dbReference>
<dbReference type="PANTHER" id="PTHR30096:SF0">
    <property type="entry name" value="4,5-DOPA DIOXYGENASE EXTRADIOL-LIKE PROTEIN"/>
    <property type="match status" value="1"/>
</dbReference>
<keyword evidence="8" id="KW-1185">Reference proteome</keyword>
<evidence type="ECO:0000256" key="2">
    <source>
        <dbReference type="ARBA" id="ARBA00007581"/>
    </source>
</evidence>
<dbReference type="RefSeq" id="WP_223469246.1">
    <property type="nucleotide sequence ID" value="NZ_JAFBIL020000006.1"/>
</dbReference>
<dbReference type="InterPro" id="IPR014436">
    <property type="entry name" value="Extradiol_dOase_DODA"/>
</dbReference>
<dbReference type="PIRSF" id="PIRSF006157">
    <property type="entry name" value="Doxgns_DODA"/>
    <property type="match status" value="1"/>
</dbReference>
<accession>A0ABS7SS52</accession>
<proteinExistence type="inferred from homology"/>
<evidence type="ECO:0000313" key="7">
    <source>
        <dbReference type="EMBL" id="MBZ2208769.1"/>
    </source>
</evidence>
<evidence type="ECO:0000256" key="5">
    <source>
        <dbReference type="ARBA" id="ARBA00023002"/>
    </source>
</evidence>
<keyword evidence="4" id="KW-0862">Zinc</keyword>
<dbReference type="Pfam" id="PF02900">
    <property type="entry name" value="LigB"/>
    <property type="match status" value="1"/>
</dbReference>
<dbReference type="Gene3D" id="3.40.830.10">
    <property type="entry name" value="LigB-like"/>
    <property type="match status" value="1"/>
</dbReference>
<keyword evidence="3" id="KW-0479">Metal-binding</keyword>
<protein>
    <submittedName>
        <fullName evidence="7">Dioxygenase</fullName>
    </submittedName>
</protein>
<keyword evidence="7" id="KW-0223">Dioxygenase</keyword>
<organism evidence="7 8">
    <name type="scientific">Massilia soli</name>
    <dbReference type="NCBI Taxonomy" id="2792854"/>
    <lineage>
        <taxon>Bacteria</taxon>
        <taxon>Pseudomonadati</taxon>
        <taxon>Pseudomonadota</taxon>
        <taxon>Betaproteobacteria</taxon>
        <taxon>Burkholderiales</taxon>
        <taxon>Oxalobacteraceae</taxon>
        <taxon>Telluria group</taxon>
        <taxon>Massilia</taxon>
    </lineage>
</organism>
<dbReference type="PANTHER" id="PTHR30096">
    <property type="entry name" value="4,5-DOPA DIOXYGENASE EXTRADIOL-LIKE PROTEIN"/>
    <property type="match status" value="1"/>
</dbReference>
<comment type="cofactor">
    <cofactor evidence="1">
        <name>Zn(2+)</name>
        <dbReference type="ChEBI" id="CHEBI:29105"/>
    </cofactor>
</comment>
<comment type="caution">
    <text evidence="7">The sequence shown here is derived from an EMBL/GenBank/DDBJ whole genome shotgun (WGS) entry which is preliminary data.</text>
</comment>
<dbReference type="SUPFAM" id="SSF53213">
    <property type="entry name" value="LigB-like"/>
    <property type="match status" value="1"/>
</dbReference>
<gene>
    <name evidence="7" type="ORF">I4X03_015995</name>
</gene>
<reference evidence="7 8" key="2">
    <citation type="submission" date="2021-08" db="EMBL/GenBank/DDBJ databases">
        <title>Massilia sp. R798.</title>
        <authorList>
            <person name="Baek J.H."/>
            <person name="Jung H.S."/>
            <person name="Kim K.R."/>
            <person name="Jeon C.O."/>
        </authorList>
    </citation>
    <scope>NUCLEOTIDE SEQUENCE [LARGE SCALE GENOMIC DNA]</scope>
    <source>
        <strain evidence="7 8">R798</strain>
    </source>
</reference>
<evidence type="ECO:0000256" key="1">
    <source>
        <dbReference type="ARBA" id="ARBA00001947"/>
    </source>
</evidence>
<evidence type="ECO:0000256" key="4">
    <source>
        <dbReference type="ARBA" id="ARBA00022833"/>
    </source>
</evidence>
<reference evidence="7 8" key="1">
    <citation type="submission" date="2021-01" db="EMBL/GenBank/DDBJ databases">
        <authorList>
            <person name="Ruan W."/>
            <person name="Khan S.A."/>
            <person name="Jeon C.O."/>
        </authorList>
    </citation>
    <scope>NUCLEOTIDE SEQUENCE [LARGE SCALE GENOMIC DNA]</scope>
    <source>
        <strain evidence="7 8">R798</strain>
    </source>
</reference>
<evidence type="ECO:0000259" key="6">
    <source>
        <dbReference type="Pfam" id="PF02900"/>
    </source>
</evidence>
<evidence type="ECO:0000256" key="3">
    <source>
        <dbReference type="ARBA" id="ARBA00022723"/>
    </source>
</evidence>
<sequence>MSTLPTLFVSHGAPTLAIVDSPASRFLRELGQTLPRPKAILVASAHWESHGGPAVSLAATPQTIHDFGGFPDALFDIRYPAPGAPEMAARAASLLSREGVAVAQSPSRGLDHGAWVLLHLMYPGADIPVAQISVVRGASPEEHERIGRALAPLREDGVLIIGSGSLTHNLHEFRGQPIDIPAPEWVSSFGDWMKARLDANDLQALRDYRARAPNAARNHPTEEHLLPLYVALGAAGDNSRAERLHASYEYGILAMDVYAFTQG</sequence>
<dbReference type="InterPro" id="IPR004183">
    <property type="entry name" value="Xdiol_dOase_suB"/>
</dbReference>